<feature type="transmembrane region" description="Helical" evidence="1">
    <location>
        <begin position="171"/>
        <end position="190"/>
    </location>
</feature>
<dbReference type="Gene3D" id="3.20.180.10">
    <property type="entry name" value="PNP-oxidase-like"/>
    <property type="match status" value="1"/>
</dbReference>
<feature type="transmembrane region" description="Helical" evidence="1">
    <location>
        <begin position="131"/>
        <end position="151"/>
    </location>
</feature>
<keyword evidence="1" id="KW-0812">Transmembrane</keyword>
<protein>
    <recommendedName>
        <fullName evidence="2">DUF2470 domain-containing protein</fullName>
    </recommendedName>
</protein>
<evidence type="ECO:0000259" key="2">
    <source>
        <dbReference type="Pfam" id="PF10615"/>
    </source>
</evidence>
<accession>A0AAE0I966</accession>
<feature type="domain" description="DUF2470" evidence="2">
    <location>
        <begin position="12"/>
        <end position="90"/>
    </location>
</feature>
<name>A0AAE0I966_9PEZI</name>
<keyword evidence="1" id="KW-0472">Membrane</keyword>
<dbReference type="InterPro" id="IPR037119">
    <property type="entry name" value="Haem_oxidase_HugZ-like_sf"/>
</dbReference>
<keyword evidence="4" id="KW-1185">Reference proteome</keyword>
<evidence type="ECO:0000313" key="3">
    <source>
        <dbReference type="EMBL" id="KAK3320801.1"/>
    </source>
</evidence>
<evidence type="ECO:0000313" key="4">
    <source>
        <dbReference type="Proteomes" id="UP001286456"/>
    </source>
</evidence>
<dbReference type="InterPro" id="IPR019595">
    <property type="entry name" value="DUF2470"/>
</dbReference>
<gene>
    <name evidence="3" type="ORF">B0T19DRAFT_430538</name>
</gene>
<dbReference type="Proteomes" id="UP001286456">
    <property type="component" value="Unassembled WGS sequence"/>
</dbReference>
<proteinExistence type="predicted"/>
<dbReference type="PANTHER" id="PTHR37783:SF1">
    <property type="entry name" value="MEMBRANE PROTEIN, PUTATIVE (AFU_ORTHOLOGUE AFUA_1G04315)-RELATED"/>
    <property type="match status" value="1"/>
</dbReference>
<reference evidence="3" key="2">
    <citation type="submission" date="2023-06" db="EMBL/GenBank/DDBJ databases">
        <authorList>
            <consortium name="Lawrence Berkeley National Laboratory"/>
            <person name="Haridas S."/>
            <person name="Hensen N."/>
            <person name="Bonometti L."/>
            <person name="Westerberg I."/>
            <person name="Brannstrom I.O."/>
            <person name="Guillou S."/>
            <person name="Cros-Aarteil S."/>
            <person name="Calhoun S."/>
            <person name="Kuo A."/>
            <person name="Mondo S."/>
            <person name="Pangilinan J."/>
            <person name="Riley R."/>
            <person name="Labutti K."/>
            <person name="Andreopoulos B."/>
            <person name="Lipzen A."/>
            <person name="Chen C."/>
            <person name="Yanf M."/>
            <person name="Daum C."/>
            <person name="Ng V."/>
            <person name="Clum A."/>
            <person name="Steindorff A."/>
            <person name="Ohm R."/>
            <person name="Martin F."/>
            <person name="Silar P."/>
            <person name="Natvig D."/>
            <person name="Lalanne C."/>
            <person name="Gautier V."/>
            <person name="Ament-Velasquez S.L."/>
            <person name="Kruys A."/>
            <person name="Hutchinson M.I."/>
            <person name="Powell A.J."/>
            <person name="Barry K."/>
            <person name="Miller A.N."/>
            <person name="Grigoriev I.V."/>
            <person name="Debuchy R."/>
            <person name="Gladieux P."/>
            <person name="Thoren M.H."/>
            <person name="Johannesson H."/>
        </authorList>
    </citation>
    <scope>NUCLEOTIDE SEQUENCE</scope>
    <source>
        <strain evidence="3">SMH4131-1</strain>
    </source>
</reference>
<evidence type="ECO:0000256" key="1">
    <source>
        <dbReference type="SAM" id="Phobius"/>
    </source>
</evidence>
<dbReference type="PANTHER" id="PTHR37783">
    <property type="entry name" value="MEMBRANE PROTEIN, PUTATIVE (AFU_ORTHOLOGUE AFUA_1G04315)-RELATED"/>
    <property type="match status" value="1"/>
</dbReference>
<keyword evidence="1" id="KW-1133">Transmembrane helix</keyword>
<organism evidence="3 4">
    <name type="scientific">Cercophora scortea</name>
    <dbReference type="NCBI Taxonomy" id="314031"/>
    <lineage>
        <taxon>Eukaryota</taxon>
        <taxon>Fungi</taxon>
        <taxon>Dikarya</taxon>
        <taxon>Ascomycota</taxon>
        <taxon>Pezizomycotina</taxon>
        <taxon>Sordariomycetes</taxon>
        <taxon>Sordariomycetidae</taxon>
        <taxon>Sordariales</taxon>
        <taxon>Lasiosphaeriaceae</taxon>
        <taxon>Cercophora</taxon>
    </lineage>
</organism>
<dbReference type="Pfam" id="PF10615">
    <property type="entry name" value="DUF2470"/>
    <property type="match status" value="1"/>
</dbReference>
<comment type="caution">
    <text evidence="3">The sequence shown here is derived from an EMBL/GenBank/DDBJ whole genome shotgun (WGS) entry which is preliminary data.</text>
</comment>
<sequence length="247" mass="27724">MASPDPIPEAAKARTLSHMNKEHRTDLQHMLQHYNGVSASAAANPELVDMDLSSLTLAVPSADGPPTTHVIELNPPMAKWDDRRQRLIDMTMAARDALGIVTAPSDDHHAPSTDTSPIIVREYRRPVGFHWVIFFAVLHYMWCVVVVRAGLVQPGSVLWEFHERFFPGGAASFLWLVDAIFYPVLAIHLTEAWWHDRTRLSVHGVARGSRVWCLWIASCLVEGAMSFKRFDALVEELEEKRAAAGRK</sequence>
<reference evidence="3" key="1">
    <citation type="journal article" date="2023" name="Mol. Phylogenet. Evol.">
        <title>Genome-scale phylogeny and comparative genomics of the fungal order Sordariales.</title>
        <authorList>
            <person name="Hensen N."/>
            <person name="Bonometti L."/>
            <person name="Westerberg I."/>
            <person name="Brannstrom I.O."/>
            <person name="Guillou S."/>
            <person name="Cros-Aarteil S."/>
            <person name="Calhoun S."/>
            <person name="Haridas S."/>
            <person name="Kuo A."/>
            <person name="Mondo S."/>
            <person name="Pangilinan J."/>
            <person name="Riley R."/>
            <person name="LaButti K."/>
            <person name="Andreopoulos B."/>
            <person name="Lipzen A."/>
            <person name="Chen C."/>
            <person name="Yan M."/>
            <person name="Daum C."/>
            <person name="Ng V."/>
            <person name="Clum A."/>
            <person name="Steindorff A."/>
            <person name="Ohm R.A."/>
            <person name="Martin F."/>
            <person name="Silar P."/>
            <person name="Natvig D.O."/>
            <person name="Lalanne C."/>
            <person name="Gautier V."/>
            <person name="Ament-Velasquez S.L."/>
            <person name="Kruys A."/>
            <person name="Hutchinson M.I."/>
            <person name="Powell A.J."/>
            <person name="Barry K."/>
            <person name="Miller A.N."/>
            <person name="Grigoriev I.V."/>
            <person name="Debuchy R."/>
            <person name="Gladieux P."/>
            <person name="Hiltunen Thoren M."/>
            <person name="Johannesson H."/>
        </authorList>
    </citation>
    <scope>NUCLEOTIDE SEQUENCE</scope>
    <source>
        <strain evidence="3">SMH4131-1</strain>
    </source>
</reference>
<dbReference type="AlphaFoldDB" id="A0AAE0I966"/>
<dbReference type="EMBL" id="JAUEPO010000005">
    <property type="protein sequence ID" value="KAK3320801.1"/>
    <property type="molecule type" value="Genomic_DNA"/>
</dbReference>